<dbReference type="GO" id="GO:0016926">
    <property type="term" value="P:protein desumoylation"/>
    <property type="evidence" value="ECO:0007669"/>
    <property type="project" value="TreeGrafter"/>
</dbReference>
<feature type="compositionally biased region" description="Basic and acidic residues" evidence="6">
    <location>
        <begin position="74"/>
        <end position="83"/>
    </location>
</feature>
<dbReference type="EMBL" id="SKBQ01000132">
    <property type="protein sequence ID" value="TPX17657.1"/>
    <property type="molecule type" value="Genomic_DNA"/>
</dbReference>
<dbReference type="InterPro" id="IPR057501">
    <property type="entry name" value="DeUb_enz_PH"/>
</dbReference>
<feature type="compositionally biased region" description="Basic and acidic residues" evidence="6">
    <location>
        <begin position="152"/>
        <end position="161"/>
    </location>
</feature>
<evidence type="ECO:0000256" key="4">
    <source>
        <dbReference type="ARBA" id="ARBA00022786"/>
    </source>
</evidence>
<protein>
    <recommendedName>
        <fullName evidence="7">Ubiquitin-like protease family profile domain-containing protein</fullName>
    </recommendedName>
</protein>
<keyword evidence="9" id="KW-1185">Reference proteome</keyword>
<feature type="compositionally biased region" description="Basic residues" evidence="6">
    <location>
        <begin position="162"/>
        <end position="171"/>
    </location>
</feature>
<feature type="compositionally biased region" description="Low complexity" evidence="6">
    <location>
        <begin position="264"/>
        <end position="276"/>
    </location>
</feature>
<dbReference type="OrthoDB" id="442460at2759"/>
<dbReference type="GO" id="GO:0006508">
    <property type="term" value="P:proteolysis"/>
    <property type="evidence" value="ECO:0007669"/>
    <property type="project" value="UniProtKB-KW"/>
</dbReference>
<dbReference type="GO" id="GO:0005737">
    <property type="term" value="C:cytoplasm"/>
    <property type="evidence" value="ECO:0007669"/>
    <property type="project" value="TreeGrafter"/>
</dbReference>
<evidence type="ECO:0000259" key="7">
    <source>
        <dbReference type="PROSITE" id="PS50600"/>
    </source>
</evidence>
<dbReference type="GO" id="GO:0070139">
    <property type="term" value="F:SUMO-specific endopeptidase activity"/>
    <property type="evidence" value="ECO:0007669"/>
    <property type="project" value="TreeGrafter"/>
</dbReference>
<dbReference type="Pfam" id="PF25424">
    <property type="entry name" value="PH_35"/>
    <property type="match status" value="1"/>
</dbReference>
<keyword evidence="3" id="KW-0645">Protease</keyword>
<dbReference type="PROSITE" id="PS50600">
    <property type="entry name" value="ULP_PROTEASE"/>
    <property type="match status" value="1"/>
</dbReference>
<evidence type="ECO:0000256" key="6">
    <source>
        <dbReference type="SAM" id="MobiDB-lite"/>
    </source>
</evidence>
<feature type="compositionally biased region" description="Basic and acidic residues" evidence="6">
    <location>
        <begin position="18"/>
        <end position="27"/>
    </location>
</feature>
<sequence length="1054" mass="117197">MLTEEIYDQQPVASSGPRQKETPRTEIHAPVQGRSKQKRPWNVRGATPVRASMDFIGGVKRLFNMAKPKPGSASEHRHVDRLSKPTRAVPSDGKREASAKHEQWGSVHTRAVFAVHDGQDDRDSGEAVTPVHAAENVRSKHPKDNSLITPVDEYRAIDKHIGPKRRSRPPRNQHTSFSFDKYQVPGDSIRDDSGSEAGTSVQASSPRAGPTQSPHFPSKLTKGAQSHPKDRTSLKRHFDDSIDELAYEAGDQPPKKITVRNQMSASTSEAASSSLSRRGDMANSKFLPSLNNRSRRRFARPLVVQAASCGLVHNLRSKQGGMVCKLKLDPANTVLRAVDSSGACVPELDWLEPKLEKMKTVKFNPKSPFVTIYRSAQVGAGGKLHLQFGEVEHATAFIDWVQGARAHQIICHQEESEILRREFEISWQQIELHLEKAEAESETNTLRHARGSIPKPEIASKPPIGTLNSRESSLFSRQTRSLRRSMRGEEETMPPTPNQTTGASSQLFDIHGSRLRRTANSSKPLMRDPSLEPDRWTTNHPEWARDWIVPLTYLRTTVDKDDIPRLDAGQFLNDNLIMFYLRYLQDRLERENPAVANRIYFHNSFFYEKLKLNKGRGVNYDGVKKWTSKIDLFSYDYIVVPVNENAHWWVAILCNMSKLLPRSAELQPEVAVDGIQVVSVRDGRPWPKESLSIDLVDKSLGEALKGAQAPKAGRVPSPGNMSKAEGDQEDATGDAARIASDLAQPPDATTPRRLKKGQRPSLRKYDPKDPKIITLDSLGATHPITVGHLKEYLVREIKERKGIDIPNPGPLGVTAKNIPLQDNFCDCGIYLLGYIQEFLRDPDLFVKGILQREDHRWAVDAKGLRNELRSLIFKLQKQHQDEEMQRKQQRKRMRQSREPGTEGESASPKDSRRAATEIPGPSTPGRVASAATSRRTTPGVGAATLDFSKHDAFEREKTSADSKISARETPAKTSPGRAGSGTCQRQVITVEDDNLDLGDHPAAAPQEVGHGRLSSQAGDEDVKIIPSIELVDVEDSPPMAPTPMAGPPMASMLD</sequence>
<dbReference type="Pfam" id="PF02902">
    <property type="entry name" value="Peptidase_C48"/>
    <property type="match status" value="1"/>
</dbReference>
<gene>
    <name evidence="8" type="ORF">E0L32_012036</name>
</gene>
<feature type="compositionally biased region" description="Basic and acidic residues" evidence="6">
    <location>
        <begin position="135"/>
        <end position="144"/>
    </location>
</feature>
<keyword evidence="4" id="KW-0833">Ubl conjugation pathway</keyword>
<proteinExistence type="inferred from homology"/>
<evidence type="ECO:0000256" key="2">
    <source>
        <dbReference type="ARBA" id="ARBA00022553"/>
    </source>
</evidence>
<feature type="compositionally biased region" description="Polar residues" evidence="6">
    <location>
        <begin position="196"/>
        <end position="215"/>
    </location>
</feature>
<dbReference type="Gene3D" id="3.40.395.10">
    <property type="entry name" value="Adenoviral Proteinase, Chain A"/>
    <property type="match status" value="1"/>
</dbReference>
<dbReference type="Proteomes" id="UP000319257">
    <property type="component" value="Unassembled WGS sequence"/>
</dbReference>
<feature type="region of interest" description="Disordered" evidence="6">
    <location>
        <begin position="453"/>
        <end position="506"/>
    </location>
</feature>
<evidence type="ECO:0000313" key="8">
    <source>
        <dbReference type="EMBL" id="TPX17657.1"/>
    </source>
</evidence>
<comment type="similarity">
    <text evidence="1">Belongs to the peptidase C48 family.</text>
</comment>
<evidence type="ECO:0000256" key="1">
    <source>
        <dbReference type="ARBA" id="ARBA00005234"/>
    </source>
</evidence>
<feature type="region of interest" description="Disordered" evidence="6">
    <location>
        <begin position="876"/>
        <end position="982"/>
    </location>
</feature>
<dbReference type="SUPFAM" id="SSF54001">
    <property type="entry name" value="Cysteine proteinases"/>
    <property type="match status" value="1"/>
</dbReference>
<feature type="region of interest" description="Disordered" evidence="6">
    <location>
        <begin position="66"/>
        <end position="233"/>
    </location>
</feature>
<dbReference type="InterPro" id="IPR003653">
    <property type="entry name" value="Peptidase_C48_C"/>
</dbReference>
<reference evidence="8 9" key="1">
    <citation type="submission" date="2019-06" db="EMBL/GenBank/DDBJ databases">
        <title>Draft genome sequence of the filamentous fungus Phialemoniopsis curvata isolated from diesel fuel.</title>
        <authorList>
            <person name="Varaljay V.A."/>
            <person name="Lyon W.J."/>
            <person name="Crouch A.L."/>
            <person name="Drake C.E."/>
            <person name="Hollomon J.M."/>
            <person name="Nadeau L.J."/>
            <person name="Nunn H.S."/>
            <person name="Stevenson B.S."/>
            <person name="Bojanowski C.L."/>
            <person name="Crookes-Goodson W.J."/>
        </authorList>
    </citation>
    <scope>NUCLEOTIDE SEQUENCE [LARGE SCALE GENOMIC DNA]</scope>
    <source>
        <strain evidence="8 9">D216</strain>
    </source>
</reference>
<comment type="caution">
    <text evidence="8">The sequence shown here is derived from an EMBL/GenBank/DDBJ whole genome shotgun (WGS) entry which is preliminary data.</text>
</comment>
<dbReference type="InterPro" id="IPR038765">
    <property type="entry name" value="Papain-like_cys_pep_sf"/>
</dbReference>
<feature type="region of interest" description="Disordered" evidence="6">
    <location>
        <begin position="249"/>
        <end position="287"/>
    </location>
</feature>
<feature type="region of interest" description="Disordered" evidence="6">
    <location>
        <begin position="706"/>
        <end position="768"/>
    </location>
</feature>
<evidence type="ECO:0000256" key="5">
    <source>
        <dbReference type="ARBA" id="ARBA00022801"/>
    </source>
</evidence>
<feature type="compositionally biased region" description="Basic residues" evidence="6">
    <location>
        <begin position="752"/>
        <end position="762"/>
    </location>
</feature>
<dbReference type="PANTHER" id="PTHR46896">
    <property type="entry name" value="SENTRIN-SPECIFIC PROTEASE"/>
    <property type="match status" value="1"/>
</dbReference>
<keyword evidence="2" id="KW-0597">Phosphoprotein</keyword>
<accession>A0A507BCN4</accession>
<dbReference type="InParanoid" id="A0A507BCN4"/>
<feature type="domain" description="Ubiquitin-like protease family profile" evidence="7">
    <location>
        <begin position="556"/>
        <end position="838"/>
    </location>
</feature>
<dbReference type="GeneID" id="41979483"/>
<evidence type="ECO:0000256" key="3">
    <source>
        <dbReference type="ARBA" id="ARBA00022670"/>
    </source>
</evidence>
<dbReference type="AlphaFoldDB" id="A0A507BCN4"/>
<keyword evidence="5" id="KW-0378">Hydrolase</keyword>
<organism evidence="8 9">
    <name type="scientific">Thyridium curvatum</name>
    <dbReference type="NCBI Taxonomy" id="1093900"/>
    <lineage>
        <taxon>Eukaryota</taxon>
        <taxon>Fungi</taxon>
        <taxon>Dikarya</taxon>
        <taxon>Ascomycota</taxon>
        <taxon>Pezizomycotina</taxon>
        <taxon>Sordariomycetes</taxon>
        <taxon>Sordariomycetidae</taxon>
        <taxon>Thyridiales</taxon>
        <taxon>Thyridiaceae</taxon>
        <taxon>Thyridium</taxon>
    </lineage>
</organism>
<name>A0A507BCN4_9PEZI</name>
<evidence type="ECO:0000313" key="9">
    <source>
        <dbReference type="Proteomes" id="UP000319257"/>
    </source>
</evidence>
<dbReference type="RefSeq" id="XP_030999368.1">
    <property type="nucleotide sequence ID" value="XM_031134832.1"/>
</dbReference>
<dbReference type="PANTHER" id="PTHR46896:SF3">
    <property type="entry name" value="FI06413P-RELATED"/>
    <property type="match status" value="1"/>
</dbReference>
<feature type="compositionally biased region" description="Basic and acidic residues" evidence="6">
    <location>
        <begin position="947"/>
        <end position="970"/>
    </location>
</feature>
<feature type="compositionally biased region" description="Basic and acidic residues" evidence="6">
    <location>
        <begin position="92"/>
        <end position="103"/>
    </location>
</feature>
<feature type="region of interest" description="Disordered" evidence="6">
    <location>
        <begin position="995"/>
        <end position="1054"/>
    </location>
</feature>
<dbReference type="STRING" id="1093900.A0A507BCN4"/>
<dbReference type="GO" id="GO:0005634">
    <property type="term" value="C:nucleus"/>
    <property type="evidence" value="ECO:0007669"/>
    <property type="project" value="TreeGrafter"/>
</dbReference>
<feature type="region of interest" description="Disordered" evidence="6">
    <location>
        <begin position="1"/>
        <end position="46"/>
    </location>
</feature>
<dbReference type="InterPro" id="IPR051947">
    <property type="entry name" value="Sentrin-specific_protease"/>
</dbReference>
<feature type="compositionally biased region" description="Polar residues" evidence="6">
    <location>
        <begin position="466"/>
        <end position="479"/>
    </location>
</feature>